<feature type="region of interest" description="Disordered" evidence="8">
    <location>
        <begin position="962"/>
        <end position="1000"/>
    </location>
</feature>
<dbReference type="InterPro" id="IPR036028">
    <property type="entry name" value="SH3-like_dom_sf"/>
</dbReference>
<comment type="subcellular location">
    <subcellularLocation>
        <location evidence="1">Cytoplasm</location>
    </subcellularLocation>
</comment>
<evidence type="ECO:0000313" key="12">
    <source>
        <dbReference type="RefSeq" id="XP_026142388.1"/>
    </source>
</evidence>
<dbReference type="Proteomes" id="UP000515129">
    <property type="component" value="Chromosome 17"/>
</dbReference>
<name>A0A6P6RB51_CARAU</name>
<evidence type="ECO:0000259" key="10">
    <source>
        <dbReference type="PROSITE" id="PS50105"/>
    </source>
</evidence>
<keyword evidence="11" id="KW-1185">Reference proteome</keyword>
<dbReference type="Gene3D" id="2.30.30.40">
    <property type="entry name" value="SH3 Domains"/>
    <property type="match status" value="1"/>
</dbReference>
<dbReference type="RefSeq" id="XP_026142388.1">
    <property type="nucleotide sequence ID" value="XM_026286603.1"/>
</dbReference>
<dbReference type="InterPro" id="IPR001452">
    <property type="entry name" value="SH3_domain"/>
</dbReference>
<dbReference type="Pfam" id="PF00536">
    <property type="entry name" value="SAM_1"/>
    <property type="match status" value="2"/>
</dbReference>
<accession>A0A6P6RB51</accession>
<organism evidence="11 12">
    <name type="scientific">Carassius auratus</name>
    <name type="common">Goldfish</name>
    <dbReference type="NCBI Taxonomy" id="7957"/>
    <lineage>
        <taxon>Eukaryota</taxon>
        <taxon>Metazoa</taxon>
        <taxon>Chordata</taxon>
        <taxon>Craniata</taxon>
        <taxon>Vertebrata</taxon>
        <taxon>Euteleostomi</taxon>
        <taxon>Actinopterygii</taxon>
        <taxon>Neopterygii</taxon>
        <taxon>Teleostei</taxon>
        <taxon>Ostariophysi</taxon>
        <taxon>Cypriniformes</taxon>
        <taxon>Cyprinidae</taxon>
        <taxon>Cyprininae</taxon>
        <taxon>Carassius</taxon>
    </lineage>
</organism>
<reference evidence="12" key="1">
    <citation type="submission" date="2025-08" db="UniProtKB">
        <authorList>
            <consortium name="RefSeq"/>
        </authorList>
    </citation>
    <scope>IDENTIFICATION</scope>
    <source>
        <strain evidence="12">Wakin</strain>
        <tissue evidence="12">Muscle</tissue>
    </source>
</reference>
<dbReference type="AlphaFoldDB" id="A0A6P6RB51"/>
<evidence type="ECO:0000256" key="5">
    <source>
        <dbReference type="ARBA" id="ARBA00065890"/>
    </source>
</evidence>
<proteinExistence type="predicted"/>
<feature type="compositionally biased region" description="Low complexity" evidence="8">
    <location>
        <begin position="593"/>
        <end position="611"/>
    </location>
</feature>
<evidence type="ECO:0000256" key="1">
    <source>
        <dbReference type="ARBA" id="ARBA00004496"/>
    </source>
</evidence>
<dbReference type="Pfam" id="PF12485">
    <property type="entry name" value="SPIDER"/>
    <property type="match status" value="1"/>
</dbReference>
<dbReference type="InterPro" id="IPR021090">
    <property type="entry name" value="SPIDER"/>
</dbReference>
<dbReference type="InterPro" id="IPR001660">
    <property type="entry name" value="SAM"/>
</dbReference>
<sequence length="1154" mass="128645">MSCDLGMMNSGPTIVYEWLKTLQLCQYVESFVDNGYDDLEVCKQIGDPDLDAIGIFTPHHREKVLRAVERLRDDDKKVAPGLYFTLEPLPHDTCPQISDCKQKCTKSWVSSTWDRPRIGLSNDFKALENHKEPVVYPKLKLKIMIRDKLVKDGIDLSKMPYSYKDGSLANIEDLAQEYSEYYSTSYSEVCDRMEELRKRRVTQEAETGKAESTTSLQLRLEIQESLGLSSAVSTPEVERRQSMNKSSSEDGSAGKWDRKKNKSFWQNFRKAQKGSIRATPKGEDLGFVASEITMSDEERIQLMMMVKEKMITVEEALARLKEYEAQNKQSNSVDTTDWTNTPSPSMTESYCNSEDELEESVTFRRLHKLVNSTRRVRKKLIRIDEAKKHGSIDPVSPEVLQSGEEGVSLYSGVHKRLAVSQGDGLSSVLHKQLSLDRDSDSLTTSPSSSSLDTYSSHKLFMVFSKSSSSQGLEPTSGPGGAVSGLDAGSGSSFSEADGEVEHRLSRSVTDGEMRRALSPSNYHGRTCSFGGFDLTSRSVYMSNSGCEPTNENGDISMRDASRSPTPSRVSLGKKVKSVKETMRKRISKKYNCSPSEQSSPSRAPSSPQSPHSDTDSLEKPKLKAGGSVESLRSSLSGQSSMSGQTVSTTDSSTSNRESVKSEDADEDELPYRGPFCGRALVHTDFTPSPYDTDSLKLKRGDLIDIISKPPMGTWMGLLSNKVGTFKFIYVDVLNEEEEKPKRSVKKRRKSHPPKPTSVEELLERINLKEHMPTFLFNGYEDLDTFKLLEEEDLDELNIRDPQHRAVLLTAVELLQECDSSSDPERDGSSGDSQEKLLSESGVPSANSPRDSGCYESSENLENGKGKKTSHLSRSSSGFESSHLSSPEFPITPLCHSSRLNPRSKQDGPRPLQIDSIKSLHLRRNHGVLRGRFLSRSCGALDQPSTQAELRKLYFSLEELHLQSPEKKQPYDSTEENLLTPSESKEIGNRSQPSSVEYDEVPVDDVPPSTQRMKPPVPPKPLPLLASKGFDAGFSRKEVHTSVSESNSCSEVPRISKSLIYRPAKKVHTGKTSSFETLVEEKLCSDGIDLTEEPYSDKHGRYGVPFSLVQRYSEDLDKPLGDIAIVMDQTRVHQLLKQHRIAIPLRSLSEICVIP</sequence>
<dbReference type="Pfam" id="PF26285">
    <property type="entry name" value="SASH1_Homeodomain"/>
    <property type="match status" value="2"/>
</dbReference>
<dbReference type="SUPFAM" id="SSF47769">
    <property type="entry name" value="SAM/Pointed domain"/>
    <property type="match status" value="2"/>
</dbReference>
<dbReference type="GeneID" id="113117714"/>
<dbReference type="GO" id="GO:0005737">
    <property type="term" value="C:cytoplasm"/>
    <property type="evidence" value="ECO:0007669"/>
    <property type="project" value="UniProtKB-SubCell"/>
</dbReference>
<evidence type="ECO:0000259" key="9">
    <source>
        <dbReference type="PROSITE" id="PS50002"/>
    </source>
</evidence>
<feature type="compositionally biased region" description="Polar residues" evidence="8">
    <location>
        <begin position="644"/>
        <end position="656"/>
    </location>
</feature>
<dbReference type="FunFam" id="1.10.150.50:FF:000024">
    <property type="entry name" value="Putative sam and sh3 domain-containing protein 1"/>
    <property type="match status" value="1"/>
</dbReference>
<feature type="region of interest" description="Disordered" evidence="8">
    <location>
        <begin position="817"/>
        <end position="911"/>
    </location>
</feature>
<keyword evidence="3" id="KW-0963">Cytoplasm</keyword>
<keyword evidence="4" id="KW-0597">Phosphoprotein</keyword>
<feature type="domain" description="SH3" evidence="9">
    <location>
        <begin position="674"/>
        <end position="735"/>
    </location>
</feature>
<feature type="compositionally biased region" description="Basic and acidic residues" evidence="8">
    <location>
        <begin position="822"/>
        <end position="837"/>
    </location>
</feature>
<dbReference type="KEGG" id="caua:113117714"/>
<feature type="region of interest" description="Disordered" evidence="8">
    <location>
        <begin position="231"/>
        <end position="257"/>
    </location>
</feature>
<feature type="compositionally biased region" description="Polar residues" evidence="8">
    <location>
        <begin position="543"/>
        <end position="553"/>
    </location>
</feature>
<feature type="compositionally biased region" description="Low complexity" evidence="8">
    <location>
        <begin position="625"/>
        <end position="643"/>
    </location>
</feature>
<dbReference type="PANTHER" id="PTHR12301">
    <property type="entry name" value="SAM-DOMAIN, SH3 AND NUCLEAR LOCALIZATION SIGNALS PROTEIN RELATED"/>
    <property type="match status" value="1"/>
</dbReference>
<dbReference type="Gene3D" id="1.10.150.50">
    <property type="entry name" value="Transcription Factor, Ets-1"/>
    <property type="match status" value="2"/>
</dbReference>
<dbReference type="FunFam" id="1.10.150.50:FF:000055">
    <property type="entry name" value="Sterile alpha motif domain containing 5"/>
    <property type="match status" value="1"/>
</dbReference>
<evidence type="ECO:0000313" key="11">
    <source>
        <dbReference type="Proteomes" id="UP000515129"/>
    </source>
</evidence>
<feature type="compositionally biased region" description="Polar residues" evidence="8">
    <location>
        <begin position="841"/>
        <end position="860"/>
    </location>
</feature>
<dbReference type="InterPro" id="IPR058666">
    <property type="entry name" value="SASH1/NUB1_homeodomain"/>
</dbReference>
<evidence type="ECO:0000256" key="3">
    <source>
        <dbReference type="ARBA" id="ARBA00022490"/>
    </source>
</evidence>
<protein>
    <recommendedName>
        <fullName evidence="6">Sterile alpha motif domain-containing protein 5</fullName>
    </recommendedName>
</protein>
<dbReference type="OrthoDB" id="10047268at2759"/>
<feature type="compositionally biased region" description="Basic and acidic residues" evidence="8">
    <location>
        <begin position="499"/>
        <end position="515"/>
    </location>
</feature>
<feature type="region of interest" description="Disordered" evidence="8">
    <location>
        <begin position="467"/>
        <end position="522"/>
    </location>
</feature>
<dbReference type="InterPro" id="IPR051725">
    <property type="entry name" value="SAM-SH3_domain_protein"/>
</dbReference>
<evidence type="ECO:0000256" key="2">
    <source>
        <dbReference type="ARBA" id="ARBA00022443"/>
    </source>
</evidence>
<feature type="region of interest" description="Disordered" evidence="8">
    <location>
        <begin position="543"/>
        <end position="671"/>
    </location>
</feature>
<comment type="subunit">
    <text evidence="5">Interacts promiscuously (via SAM domain) with EPHA5, EPHA6, EPHA7, EPHA8, EPHB1, EPHB2, EPHB3 and EPHB4 (via SAM domain) (in vitro).</text>
</comment>
<dbReference type="CDD" id="cd11967">
    <property type="entry name" value="SH3_SASH1"/>
    <property type="match status" value="1"/>
</dbReference>
<dbReference type="PANTHER" id="PTHR12301:SF3">
    <property type="entry name" value="SAM AND SH3 DOMAIN-CONTAINING PROTEIN 1"/>
    <property type="match status" value="1"/>
</dbReference>
<evidence type="ECO:0000256" key="7">
    <source>
        <dbReference type="PROSITE-ProRule" id="PRU00192"/>
    </source>
</evidence>
<feature type="compositionally biased region" description="Low complexity" evidence="8">
    <location>
        <begin position="871"/>
        <end position="885"/>
    </location>
</feature>
<feature type="domain" description="SAM" evidence="10">
    <location>
        <begin position="15"/>
        <end position="74"/>
    </location>
</feature>
<feature type="region of interest" description="Disordered" evidence="8">
    <location>
        <begin position="331"/>
        <end position="350"/>
    </location>
</feature>
<dbReference type="SUPFAM" id="SSF50044">
    <property type="entry name" value="SH3-domain"/>
    <property type="match status" value="1"/>
</dbReference>
<evidence type="ECO:0000256" key="8">
    <source>
        <dbReference type="SAM" id="MobiDB-lite"/>
    </source>
</evidence>
<dbReference type="PROSITE" id="PS50002">
    <property type="entry name" value="SH3"/>
    <property type="match status" value="1"/>
</dbReference>
<gene>
    <name evidence="12" type="primary">LOC113117714</name>
</gene>
<dbReference type="FunFam" id="2.30.30.40:FF:000021">
    <property type="entry name" value="Putative sam and sh3 domain-containing protein 1"/>
    <property type="match status" value="1"/>
</dbReference>
<dbReference type="SMART" id="SM00454">
    <property type="entry name" value="SAM"/>
    <property type="match status" value="2"/>
</dbReference>
<feature type="compositionally biased region" description="Basic and acidic residues" evidence="8">
    <location>
        <begin position="612"/>
        <end position="621"/>
    </location>
</feature>
<evidence type="ECO:0000256" key="6">
    <source>
        <dbReference type="ARBA" id="ARBA00073398"/>
    </source>
</evidence>
<dbReference type="CDD" id="cd09527">
    <property type="entry name" value="SAM_Samd5"/>
    <property type="match status" value="1"/>
</dbReference>
<dbReference type="PROSITE" id="PS50105">
    <property type="entry name" value="SAM_DOMAIN"/>
    <property type="match status" value="2"/>
</dbReference>
<feature type="domain" description="SAM" evidence="10">
    <location>
        <begin position="753"/>
        <end position="817"/>
    </location>
</feature>
<keyword evidence="2 7" id="KW-0728">SH3 domain</keyword>
<dbReference type="InterPro" id="IPR035720">
    <property type="entry name" value="SASH1_SH3"/>
</dbReference>
<dbReference type="InterPro" id="IPR013761">
    <property type="entry name" value="SAM/pointed_sf"/>
</dbReference>
<evidence type="ECO:0000256" key="4">
    <source>
        <dbReference type="ARBA" id="ARBA00022553"/>
    </source>
</evidence>